<dbReference type="InterPro" id="IPR029058">
    <property type="entry name" value="AB_hydrolase_fold"/>
</dbReference>
<proteinExistence type="predicted"/>
<dbReference type="Proteomes" id="UP001595974">
    <property type="component" value="Unassembled WGS sequence"/>
</dbReference>
<feature type="signal peptide" evidence="2">
    <location>
        <begin position="1"/>
        <end position="21"/>
    </location>
</feature>
<comment type="caution">
    <text evidence="4">The sequence shown here is derived from an EMBL/GenBank/DDBJ whole genome shotgun (WGS) entry which is preliminary data.</text>
</comment>
<name>A0ABW1AXH0_9RHOO</name>
<feature type="chain" id="PRO_5047382558" evidence="2">
    <location>
        <begin position="22"/>
        <end position="450"/>
    </location>
</feature>
<evidence type="ECO:0000313" key="4">
    <source>
        <dbReference type="EMBL" id="MFC5771867.1"/>
    </source>
</evidence>
<keyword evidence="5" id="KW-1185">Reference proteome</keyword>
<dbReference type="EMBL" id="JBHSOG010000101">
    <property type="protein sequence ID" value="MFC5771867.1"/>
    <property type="molecule type" value="Genomic_DNA"/>
</dbReference>
<feature type="region of interest" description="Disordered" evidence="1">
    <location>
        <begin position="152"/>
        <end position="171"/>
    </location>
</feature>
<keyword evidence="2" id="KW-0732">Signal</keyword>
<dbReference type="Gene3D" id="3.40.50.1820">
    <property type="entry name" value="alpha/beta hydrolase"/>
    <property type="match status" value="2"/>
</dbReference>
<dbReference type="InterPro" id="IPR010333">
    <property type="entry name" value="VirJ"/>
</dbReference>
<gene>
    <name evidence="4" type="ORF">ACFPTN_21010</name>
</gene>
<dbReference type="SUPFAM" id="SSF53474">
    <property type="entry name" value="alpha/beta-Hydrolases"/>
    <property type="match status" value="2"/>
</dbReference>
<feature type="domain" description="Bacterial virulence" evidence="3">
    <location>
        <begin position="261"/>
        <end position="447"/>
    </location>
</feature>
<evidence type="ECO:0000259" key="3">
    <source>
        <dbReference type="Pfam" id="PF06057"/>
    </source>
</evidence>
<protein>
    <submittedName>
        <fullName evidence="4">Virulence factor family protein</fullName>
    </submittedName>
</protein>
<dbReference type="InterPro" id="IPR006311">
    <property type="entry name" value="TAT_signal"/>
</dbReference>
<dbReference type="RefSeq" id="WP_157748609.1">
    <property type="nucleotide sequence ID" value="NZ_JBHSOG010000101.1"/>
</dbReference>
<sequence length="450" mass="46924">MSLRRHLLAAAALLCAATARAAMPAQATIGTPEIVLPRAAPTGTVVLFSGADGWGDAERGIATTLAGRGQIVIGIDLAATLRRMAASRDACATLIGEIEAASHQAQREAGAPAYRFPVLAGMRAGGTMALEVAGQASTATIDRVLAVDPDPALPGRKPLCTDAPRPAGPPPHDLPAYDLPAGRLPYGVDIRLSVAATAPVRRQAAGFSARHPDAKLADAPQASPLSALLDALPAPLPPAGAAGVADLPLVELPVAHPGGAFAVLYSGDGGWRDLDKSLAAILQRNGLPVVGVDALRYFWTHRSPEQAAHDLGRIIDAYRRKWGADKVALIGFSFGADVLPALYNRLAAADRAAVAQLSLLGFSATADFEVTVAGWLRQHGSGALPTLPEVRRIEPQRVQCFYGEDDDEAACPQVGNGLELIRTSGGHHFDGDYEALARHILQGLKRRDAP</sequence>
<reference evidence="5" key="1">
    <citation type="journal article" date="2019" name="Int. J. Syst. Evol. Microbiol.">
        <title>The Global Catalogue of Microorganisms (GCM) 10K type strain sequencing project: providing services to taxonomists for standard genome sequencing and annotation.</title>
        <authorList>
            <consortium name="The Broad Institute Genomics Platform"/>
            <consortium name="The Broad Institute Genome Sequencing Center for Infectious Disease"/>
            <person name="Wu L."/>
            <person name="Ma J."/>
        </authorList>
    </citation>
    <scope>NUCLEOTIDE SEQUENCE [LARGE SCALE GENOMIC DNA]</scope>
    <source>
        <strain evidence="5">SHR3</strain>
    </source>
</reference>
<evidence type="ECO:0000256" key="1">
    <source>
        <dbReference type="SAM" id="MobiDB-lite"/>
    </source>
</evidence>
<dbReference type="PIRSF" id="PIRSF029063">
    <property type="entry name" value="IV_sec_VirJ"/>
    <property type="match status" value="1"/>
</dbReference>
<accession>A0ABW1AXH0</accession>
<evidence type="ECO:0000313" key="5">
    <source>
        <dbReference type="Proteomes" id="UP001595974"/>
    </source>
</evidence>
<dbReference type="InterPro" id="IPR011225">
    <property type="entry name" value="IV_sec_VirJ"/>
</dbReference>
<dbReference type="PROSITE" id="PS51318">
    <property type="entry name" value="TAT"/>
    <property type="match status" value="1"/>
</dbReference>
<dbReference type="Pfam" id="PF06057">
    <property type="entry name" value="VirJ"/>
    <property type="match status" value="1"/>
</dbReference>
<organism evidence="4 5">
    <name type="scientific">Thauera sinica</name>
    <dbReference type="NCBI Taxonomy" id="2665146"/>
    <lineage>
        <taxon>Bacteria</taxon>
        <taxon>Pseudomonadati</taxon>
        <taxon>Pseudomonadota</taxon>
        <taxon>Betaproteobacteria</taxon>
        <taxon>Rhodocyclales</taxon>
        <taxon>Zoogloeaceae</taxon>
        <taxon>Thauera</taxon>
    </lineage>
</organism>
<evidence type="ECO:0000256" key="2">
    <source>
        <dbReference type="SAM" id="SignalP"/>
    </source>
</evidence>